<evidence type="ECO:0000259" key="8">
    <source>
        <dbReference type="Pfam" id="PF00849"/>
    </source>
</evidence>
<protein>
    <recommendedName>
        <fullName evidence="7">Pseudouridine synthase</fullName>
        <ecNumber evidence="7">5.4.99.-</ecNumber>
    </recommendedName>
</protein>
<evidence type="ECO:0000256" key="2">
    <source>
        <dbReference type="ARBA" id="ARBA00022884"/>
    </source>
</evidence>
<reference evidence="9 10" key="1">
    <citation type="journal article" date="2011" name="J. Bacteriol.">
        <title>Complete genome sequence of Polymorphum gilvum SL003B-26A1T, a crude oil-degrading bacterium from oil-polluted saline soil.</title>
        <authorList>
            <person name="Li S.G."/>
            <person name="Tang Y.Q."/>
            <person name="Nie Y."/>
            <person name="Cai M."/>
            <person name="Wu X.L."/>
        </authorList>
    </citation>
    <scope>NUCLEOTIDE SEQUENCE [LARGE SCALE GENOMIC DNA]</scope>
    <source>
        <strain evidence="10">LMG 25793 / CGMCC 1.9160 / SL003B-26A1</strain>
    </source>
</reference>
<dbReference type="PANTHER" id="PTHR47683">
    <property type="entry name" value="PSEUDOURIDINE SYNTHASE FAMILY PROTEIN-RELATED"/>
    <property type="match status" value="1"/>
</dbReference>
<dbReference type="CDD" id="cd02553">
    <property type="entry name" value="PseudoU_synth_RsuA"/>
    <property type="match status" value="1"/>
</dbReference>
<evidence type="ECO:0000256" key="5">
    <source>
        <dbReference type="ARBA" id="ARBA00037590"/>
    </source>
</evidence>
<comment type="catalytic activity">
    <reaction evidence="4">
        <text>uridine(516) in 16S rRNA = pseudouridine(516) in 16S rRNA</text>
        <dbReference type="Rhea" id="RHEA:38867"/>
        <dbReference type="Rhea" id="RHEA-COMP:10089"/>
        <dbReference type="Rhea" id="RHEA-COMP:10090"/>
        <dbReference type="ChEBI" id="CHEBI:65314"/>
        <dbReference type="ChEBI" id="CHEBI:65315"/>
        <dbReference type="EC" id="5.4.99.19"/>
    </reaction>
</comment>
<dbReference type="GO" id="GO:0000455">
    <property type="term" value="P:enzyme-directed rRNA pseudouridine synthesis"/>
    <property type="evidence" value="ECO:0007669"/>
    <property type="project" value="UniProtKB-ARBA"/>
</dbReference>
<dbReference type="GO" id="GO:0160136">
    <property type="term" value="F:16S rRNA pseudouridine(516) synthase activity"/>
    <property type="evidence" value="ECO:0007669"/>
    <property type="project" value="UniProtKB-EC"/>
</dbReference>
<dbReference type="NCBIfam" id="TIGR00093">
    <property type="entry name" value="pseudouridine synthase"/>
    <property type="match status" value="1"/>
</dbReference>
<keyword evidence="10" id="KW-1185">Reference proteome</keyword>
<dbReference type="EC" id="5.4.99.-" evidence="7"/>
<dbReference type="InterPro" id="IPR050343">
    <property type="entry name" value="RsuA_PseudoU_synthase"/>
</dbReference>
<dbReference type="InterPro" id="IPR006145">
    <property type="entry name" value="PsdUridine_synth_RsuA/RluA"/>
</dbReference>
<dbReference type="PATRIC" id="fig|991905.3.peg.3152"/>
<feature type="domain" description="Pseudouridine synthase RsuA/RluA-like" evidence="8">
    <location>
        <begin position="60"/>
        <end position="193"/>
    </location>
</feature>
<evidence type="ECO:0000256" key="6">
    <source>
        <dbReference type="PROSITE-ProRule" id="PRU00182"/>
    </source>
</evidence>
<dbReference type="PROSITE" id="PS01149">
    <property type="entry name" value="PSI_RSU"/>
    <property type="match status" value="1"/>
</dbReference>
<dbReference type="FunFam" id="3.30.70.1560:FF:000001">
    <property type="entry name" value="Pseudouridine synthase"/>
    <property type="match status" value="1"/>
</dbReference>
<gene>
    <name evidence="9" type="primary">rsuA</name>
    <name evidence="9" type="ordered locus">SL003B_3068</name>
</gene>
<dbReference type="Gene3D" id="3.30.70.1560">
    <property type="entry name" value="Alpha-L RNA-binding motif"/>
    <property type="match status" value="1"/>
</dbReference>
<dbReference type="eggNOG" id="COG1187">
    <property type="taxonomic scope" value="Bacteria"/>
</dbReference>
<sequence length="243" mass="26869">MRLVRLLANLGYGTRKEVALAIRNGWVTDRAGRPLTADARTPHEDILFDDEPLDPAPGMVLLLNKPVGYTCSTKDRGRLVYDLLPDRFRLRKPVLSTVGRLDRDTSGALLFTDDGVLLHRIIAPKSEVPKVYEAELDRPLKGDEAAQFASGTLMLDGEDKPLKPAELEVLGERRARLTLHEGRYHQVRRMFAATGNHVTALARIRIGALTLDGLAEGTWRLLDERDVAKIFAPPSGNVPPPAT</sequence>
<dbReference type="Gene3D" id="3.30.70.580">
    <property type="entry name" value="Pseudouridine synthase I, catalytic domain, N-terminal subdomain"/>
    <property type="match status" value="1"/>
</dbReference>
<dbReference type="OrthoDB" id="9807213at2"/>
<dbReference type="GO" id="GO:0005829">
    <property type="term" value="C:cytosol"/>
    <property type="evidence" value="ECO:0007669"/>
    <property type="project" value="UniProtKB-ARBA"/>
</dbReference>
<dbReference type="InterPro" id="IPR036986">
    <property type="entry name" value="S4_RNA-bd_sf"/>
</dbReference>
<organism evidence="9 10">
    <name type="scientific">Polymorphum gilvum (strain LMG 25793 / CGMCC 1.9160 / SL003B-26A1)</name>
    <dbReference type="NCBI Taxonomy" id="991905"/>
    <lineage>
        <taxon>Bacteria</taxon>
        <taxon>Pseudomonadati</taxon>
        <taxon>Pseudomonadota</taxon>
        <taxon>Alphaproteobacteria</taxon>
        <taxon>Rhodobacterales</taxon>
        <taxon>Paracoccaceae</taxon>
        <taxon>Polymorphum</taxon>
    </lineage>
</organism>
<dbReference type="InterPro" id="IPR000748">
    <property type="entry name" value="PsdUridine_synth_RsuA/RluB/E/F"/>
</dbReference>
<dbReference type="AlphaFoldDB" id="F2IWA6"/>
<dbReference type="PROSITE" id="PS50889">
    <property type="entry name" value="S4"/>
    <property type="match status" value="1"/>
</dbReference>
<name>F2IWA6_POLGS</name>
<dbReference type="Gene3D" id="3.10.290.10">
    <property type="entry name" value="RNA-binding S4 domain"/>
    <property type="match status" value="1"/>
</dbReference>
<dbReference type="InterPro" id="IPR020103">
    <property type="entry name" value="PsdUridine_synth_cat_dom_sf"/>
</dbReference>
<dbReference type="Pfam" id="PF00849">
    <property type="entry name" value="PseudoU_synth_2"/>
    <property type="match status" value="1"/>
</dbReference>
<dbReference type="HOGENOM" id="CLU_024979_1_2_5"/>
<dbReference type="EMBL" id="CP002568">
    <property type="protein sequence ID" value="ADZ71491.1"/>
    <property type="molecule type" value="Genomic_DNA"/>
</dbReference>
<comment type="similarity">
    <text evidence="1 7">Belongs to the pseudouridine synthase RsuA family.</text>
</comment>
<evidence type="ECO:0000256" key="3">
    <source>
        <dbReference type="ARBA" id="ARBA00023235"/>
    </source>
</evidence>
<keyword evidence="3 7" id="KW-0413">Isomerase</keyword>
<evidence type="ECO:0000256" key="7">
    <source>
        <dbReference type="RuleBase" id="RU003887"/>
    </source>
</evidence>
<dbReference type="InterPro" id="IPR020094">
    <property type="entry name" value="TruA/RsuA/RluB/E/F_N"/>
</dbReference>
<dbReference type="RefSeq" id="WP_013653802.1">
    <property type="nucleotide sequence ID" value="NC_015259.1"/>
</dbReference>
<dbReference type="InterPro" id="IPR018496">
    <property type="entry name" value="PsdUridine_synth_RsuA/RluB_CS"/>
</dbReference>
<dbReference type="PANTHER" id="PTHR47683:SF4">
    <property type="entry name" value="PSEUDOURIDINE SYNTHASE"/>
    <property type="match status" value="1"/>
</dbReference>
<keyword evidence="2 6" id="KW-0694">RNA-binding</keyword>
<dbReference type="InterPro" id="IPR042092">
    <property type="entry name" value="PsdUridine_s_RsuA/RluB/E/F_cat"/>
</dbReference>
<dbReference type="KEGG" id="pgv:SL003B_3068"/>
<evidence type="ECO:0000256" key="4">
    <source>
        <dbReference type="ARBA" id="ARBA00036749"/>
    </source>
</evidence>
<dbReference type="Proteomes" id="UP000008130">
    <property type="component" value="Chromosome"/>
</dbReference>
<evidence type="ECO:0000313" key="9">
    <source>
        <dbReference type="EMBL" id="ADZ71491.1"/>
    </source>
</evidence>
<dbReference type="GO" id="GO:0003723">
    <property type="term" value="F:RNA binding"/>
    <property type="evidence" value="ECO:0007669"/>
    <property type="project" value="UniProtKB-KW"/>
</dbReference>
<evidence type="ECO:0000256" key="1">
    <source>
        <dbReference type="ARBA" id="ARBA00008348"/>
    </source>
</evidence>
<proteinExistence type="inferred from homology"/>
<accession>F2IWA6</accession>
<comment type="function">
    <text evidence="5">Responsible for synthesis of pseudouridine from uracil-516 in 16S ribosomal RNA.</text>
</comment>
<evidence type="ECO:0000313" key="10">
    <source>
        <dbReference type="Proteomes" id="UP000008130"/>
    </source>
</evidence>
<dbReference type="STRING" id="991905.SL003B_3068"/>
<dbReference type="SUPFAM" id="SSF55120">
    <property type="entry name" value="Pseudouridine synthase"/>
    <property type="match status" value="1"/>
</dbReference>